<dbReference type="STRING" id="1842532.A7E78_08180"/>
<proteinExistence type="inferred from homology"/>
<dbReference type="GO" id="GO:0046872">
    <property type="term" value="F:metal ion binding"/>
    <property type="evidence" value="ECO:0007669"/>
    <property type="project" value="UniProtKB-UniRule"/>
</dbReference>
<sequence length="374" mass="40264">MKQRIARIHDLIGLLNALYPPTLAEAWDNVGLQVGDPRAQVSKVLVCLDPTEQALQAAVEQGAEALLCHHPLIFKPLKNLTPGDEAGRILFAAVQQKITIVAAHTNLDRARNGLNDWLAAALQLNECEPLLGGDDQLVKLVVYVPAGYEDQVSGALFKAGAGAIGNYDCCSFRGEGIGTFRAHEGCSPFMGRVGERSSVRELRLETVVPKELLNRVIDRMVRAHPYEEVAYDLFPLANRRKEIGLGRIGRLAQATTLASFAEKVKEALQVEALRIVGNEQDSVSKVAVCGGSGASLLKEAARQGADVLVTGDVKYHEARTAASLGLALIDAGHFATERLMAGHLATAMAQAATARSLNIEFLEMKGEEDPFKTV</sequence>
<feature type="binding site" evidence="6">
    <location>
        <position position="69"/>
    </location>
    <ligand>
        <name>a divalent metal cation</name>
        <dbReference type="ChEBI" id="CHEBI:60240"/>
        <label>1</label>
    </ligand>
</feature>
<evidence type="ECO:0000256" key="6">
    <source>
        <dbReference type="PIRSR" id="PIRSR602678-1"/>
    </source>
</evidence>
<name>A0A1L3GPF2_9BACT</name>
<feature type="binding site" evidence="6">
    <location>
        <position position="333"/>
    </location>
    <ligand>
        <name>a divalent metal cation</name>
        <dbReference type="ChEBI" id="CHEBI:60240"/>
        <label>1</label>
    </ligand>
</feature>
<dbReference type="PANTHER" id="PTHR13799">
    <property type="entry name" value="NGG1 INTERACTING FACTOR 3"/>
    <property type="match status" value="1"/>
</dbReference>
<dbReference type="PIRSF" id="PIRSF037489">
    <property type="entry name" value="UCP037489_NIF3_YqfO"/>
    <property type="match status" value="1"/>
</dbReference>
<dbReference type="NCBIfam" id="TIGR00486">
    <property type="entry name" value="YbgI_SA1388"/>
    <property type="match status" value="1"/>
</dbReference>
<organism evidence="7 8">
    <name type="scientific">Syntrophotalea acetylenivorans</name>
    <dbReference type="NCBI Taxonomy" id="1842532"/>
    <lineage>
        <taxon>Bacteria</taxon>
        <taxon>Pseudomonadati</taxon>
        <taxon>Thermodesulfobacteriota</taxon>
        <taxon>Desulfuromonadia</taxon>
        <taxon>Desulfuromonadales</taxon>
        <taxon>Syntrophotaleaceae</taxon>
        <taxon>Syntrophotalea</taxon>
    </lineage>
</organism>
<dbReference type="Proteomes" id="UP000182517">
    <property type="component" value="Chromosome"/>
</dbReference>
<reference evidence="7 8" key="1">
    <citation type="journal article" date="2017" name="Genome Announc.">
        <title>Complete Genome Sequences of Two Acetylene-Fermenting Pelobacter acetylenicus Strains.</title>
        <authorList>
            <person name="Sutton J.M."/>
            <person name="Baesman S.M."/>
            <person name="Fierst J.L."/>
            <person name="Poret-Peterson A.T."/>
            <person name="Oremland R.S."/>
            <person name="Dunlap D.S."/>
            <person name="Akob D.M."/>
        </authorList>
    </citation>
    <scope>NUCLEOTIDE SEQUENCE [LARGE SCALE GENOMIC DNA]</scope>
    <source>
        <strain evidence="7 8">SFB93</strain>
    </source>
</reference>
<protein>
    <recommendedName>
        <fullName evidence="3 5">GTP cyclohydrolase 1 type 2 homolog</fullName>
    </recommendedName>
</protein>
<feature type="binding site" evidence="6">
    <location>
        <position position="70"/>
    </location>
    <ligand>
        <name>a divalent metal cation</name>
        <dbReference type="ChEBI" id="CHEBI:60240"/>
        <label>1</label>
    </ligand>
</feature>
<dbReference type="Gene3D" id="3.40.1390.30">
    <property type="entry name" value="NIF3 (NGG1p interacting factor 3)-like"/>
    <property type="match status" value="2"/>
</dbReference>
<dbReference type="AlphaFoldDB" id="A0A1L3GPF2"/>
<evidence type="ECO:0000256" key="1">
    <source>
        <dbReference type="ARBA" id="ARBA00006964"/>
    </source>
</evidence>
<dbReference type="FunFam" id="3.40.1390.30:FF:000001">
    <property type="entry name" value="GTP cyclohydrolase 1 type 2"/>
    <property type="match status" value="1"/>
</dbReference>
<dbReference type="KEGG" id="pef:A7E78_08180"/>
<keyword evidence="4 5" id="KW-0479">Metal-binding</keyword>
<gene>
    <name evidence="7" type="ORF">A7E78_08180</name>
</gene>
<evidence type="ECO:0000256" key="2">
    <source>
        <dbReference type="ARBA" id="ARBA00011643"/>
    </source>
</evidence>
<dbReference type="RefSeq" id="WP_072283781.1">
    <property type="nucleotide sequence ID" value="NZ_CP015519.1"/>
</dbReference>
<dbReference type="PANTHER" id="PTHR13799:SF14">
    <property type="entry name" value="GTP CYCLOHYDROLASE 1 TYPE 2 HOMOLOG"/>
    <property type="match status" value="1"/>
</dbReference>
<dbReference type="FunFam" id="3.30.70.120:FF:000006">
    <property type="entry name" value="GTP cyclohydrolase 1 type 2 homolog"/>
    <property type="match status" value="1"/>
</dbReference>
<feature type="binding site" evidence="6">
    <location>
        <position position="108"/>
    </location>
    <ligand>
        <name>a divalent metal cation</name>
        <dbReference type="ChEBI" id="CHEBI:60240"/>
        <label>1</label>
    </ligand>
</feature>
<accession>A0A1L3GPF2</accession>
<dbReference type="InterPro" id="IPR015867">
    <property type="entry name" value="N-reg_PII/ATP_PRibTrfase_C"/>
</dbReference>
<dbReference type="Pfam" id="PF01784">
    <property type="entry name" value="DUF34_NIF3"/>
    <property type="match status" value="1"/>
</dbReference>
<dbReference type="InterPro" id="IPR002678">
    <property type="entry name" value="DUF34/NIF3"/>
</dbReference>
<evidence type="ECO:0000256" key="4">
    <source>
        <dbReference type="ARBA" id="ARBA00022723"/>
    </source>
</evidence>
<dbReference type="InterPro" id="IPR036069">
    <property type="entry name" value="DUF34/NIF3_sf"/>
</dbReference>
<evidence type="ECO:0000313" key="8">
    <source>
        <dbReference type="Proteomes" id="UP000182517"/>
    </source>
</evidence>
<comment type="similarity">
    <text evidence="1 5">Belongs to the GTP cyclohydrolase I type 2/NIF3 family.</text>
</comment>
<evidence type="ECO:0000313" key="7">
    <source>
        <dbReference type="EMBL" id="APG27816.1"/>
    </source>
</evidence>
<keyword evidence="8" id="KW-1185">Reference proteome</keyword>
<evidence type="ECO:0000256" key="3">
    <source>
        <dbReference type="ARBA" id="ARBA00022112"/>
    </source>
</evidence>
<dbReference type="GO" id="GO:0005737">
    <property type="term" value="C:cytoplasm"/>
    <property type="evidence" value="ECO:0007669"/>
    <property type="project" value="TreeGrafter"/>
</dbReference>
<evidence type="ECO:0000256" key="5">
    <source>
        <dbReference type="PIRNR" id="PIRNR037489"/>
    </source>
</evidence>
<dbReference type="EMBL" id="CP015519">
    <property type="protein sequence ID" value="APG27816.1"/>
    <property type="molecule type" value="Genomic_DNA"/>
</dbReference>
<comment type="subunit">
    <text evidence="2">Homohexamer.</text>
</comment>
<dbReference type="OrthoDB" id="9792792at2"/>
<feature type="binding site" evidence="6">
    <location>
        <position position="337"/>
    </location>
    <ligand>
        <name>a divalent metal cation</name>
        <dbReference type="ChEBI" id="CHEBI:60240"/>
        <label>1</label>
    </ligand>
</feature>
<dbReference type="SUPFAM" id="SSF102705">
    <property type="entry name" value="NIF3 (NGG1p interacting factor 3)-like"/>
    <property type="match status" value="1"/>
</dbReference>
<dbReference type="InterPro" id="IPR017221">
    <property type="entry name" value="DUF34/NIF3_bac"/>
</dbReference>
<dbReference type="Gene3D" id="3.30.70.120">
    <property type="match status" value="1"/>
</dbReference>